<evidence type="ECO:0000313" key="2">
    <source>
        <dbReference type="Proteomes" id="UP000499080"/>
    </source>
</evidence>
<dbReference type="Proteomes" id="UP000499080">
    <property type="component" value="Unassembled WGS sequence"/>
</dbReference>
<accession>A0A4Y2LC44</accession>
<keyword evidence="2" id="KW-1185">Reference proteome</keyword>
<evidence type="ECO:0000313" key="1">
    <source>
        <dbReference type="EMBL" id="GBN12064.1"/>
    </source>
</evidence>
<sequence>MSGRRISKQALASSGGVVMVDFWVPPPVIVCASYGRSRAVARWLATRTSASALKAIAAAVIQISRMLRQGVVSSASRRLETCFTVYTLWISVVSVGKMYFL</sequence>
<reference evidence="1 2" key="1">
    <citation type="journal article" date="2019" name="Sci. Rep.">
        <title>Orb-weaving spider Araneus ventricosus genome elucidates the spidroin gene catalogue.</title>
        <authorList>
            <person name="Kono N."/>
            <person name="Nakamura H."/>
            <person name="Ohtoshi R."/>
            <person name="Moran D.A.P."/>
            <person name="Shinohara A."/>
            <person name="Yoshida Y."/>
            <person name="Fujiwara M."/>
            <person name="Mori M."/>
            <person name="Tomita M."/>
            <person name="Arakawa K."/>
        </authorList>
    </citation>
    <scope>NUCLEOTIDE SEQUENCE [LARGE SCALE GENOMIC DNA]</scope>
</reference>
<protein>
    <submittedName>
        <fullName evidence="1">Uncharacterized protein</fullName>
    </submittedName>
</protein>
<dbReference type="AlphaFoldDB" id="A0A4Y2LC44"/>
<comment type="caution">
    <text evidence="1">The sequence shown here is derived from an EMBL/GenBank/DDBJ whole genome shotgun (WGS) entry which is preliminary data.</text>
</comment>
<proteinExistence type="predicted"/>
<dbReference type="EMBL" id="BGPR01005642">
    <property type="protein sequence ID" value="GBN12064.1"/>
    <property type="molecule type" value="Genomic_DNA"/>
</dbReference>
<name>A0A4Y2LC44_ARAVE</name>
<gene>
    <name evidence="1" type="ORF">AVEN_190416_1</name>
</gene>
<organism evidence="1 2">
    <name type="scientific">Araneus ventricosus</name>
    <name type="common">Orbweaver spider</name>
    <name type="synonym">Epeira ventricosa</name>
    <dbReference type="NCBI Taxonomy" id="182803"/>
    <lineage>
        <taxon>Eukaryota</taxon>
        <taxon>Metazoa</taxon>
        <taxon>Ecdysozoa</taxon>
        <taxon>Arthropoda</taxon>
        <taxon>Chelicerata</taxon>
        <taxon>Arachnida</taxon>
        <taxon>Araneae</taxon>
        <taxon>Araneomorphae</taxon>
        <taxon>Entelegynae</taxon>
        <taxon>Araneoidea</taxon>
        <taxon>Araneidae</taxon>
        <taxon>Araneus</taxon>
    </lineage>
</organism>